<gene>
    <name evidence="9" type="ORF">Ari01nite_74100</name>
</gene>
<keyword evidence="5 7" id="KW-1133">Transmembrane helix</keyword>
<name>A0A919K393_9ACTN</name>
<dbReference type="AlphaFoldDB" id="A0A919K393"/>
<dbReference type="Pfam" id="PF09335">
    <property type="entry name" value="VTT_dom"/>
    <property type="match status" value="1"/>
</dbReference>
<evidence type="ECO:0000256" key="4">
    <source>
        <dbReference type="ARBA" id="ARBA00022692"/>
    </source>
</evidence>
<proteinExistence type="inferred from homology"/>
<feature type="transmembrane region" description="Helical" evidence="7">
    <location>
        <begin position="151"/>
        <end position="173"/>
    </location>
</feature>
<comment type="caution">
    <text evidence="9">The sequence shown here is derived from an EMBL/GenBank/DDBJ whole genome shotgun (WGS) entry which is preliminary data.</text>
</comment>
<evidence type="ECO:0000256" key="7">
    <source>
        <dbReference type="SAM" id="Phobius"/>
    </source>
</evidence>
<dbReference type="InterPro" id="IPR051311">
    <property type="entry name" value="DedA_domain"/>
</dbReference>
<evidence type="ECO:0000256" key="2">
    <source>
        <dbReference type="ARBA" id="ARBA00010792"/>
    </source>
</evidence>
<comment type="subcellular location">
    <subcellularLocation>
        <location evidence="1">Cell membrane</location>
        <topology evidence="1">Multi-pass membrane protein</topology>
    </subcellularLocation>
</comment>
<feature type="domain" description="VTT" evidence="8">
    <location>
        <begin position="44"/>
        <end position="171"/>
    </location>
</feature>
<keyword evidence="10" id="KW-1185">Reference proteome</keyword>
<feature type="transmembrane region" description="Helical" evidence="7">
    <location>
        <begin position="67"/>
        <end position="91"/>
    </location>
</feature>
<evidence type="ECO:0000313" key="10">
    <source>
        <dbReference type="Proteomes" id="UP000636960"/>
    </source>
</evidence>
<sequence length="217" mass="23428">MVDQYAAREAPDGGIAGWALDLMDRIGGPGACLASVLENLFPPLPSEVILPLTGFAASRGDFSLPAALFWTTLGSVIGALTLYWIGAAVGIHRVRAIAERMPLVNPENIDRCQAWFDRHGSKAVFFGRMIPLLRSLISVPAGVARMPLGRFLLYTTLGSLIWNSVFVFSGYALGENWERIGNAGLVPMVVVVAVLVAAAVFVVVRLRRRTGPRAARR</sequence>
<comment type="similarity">
    <text evidence="2">Belongs to the DedA family.</text>
</comment>
<evidence type="ECO:0000256" key="5">
    <source>
        <dbReference type="ARBA" id="ARBA00022989"/>
    </source>
</evidence>
<dbReference type="GO" id="GO:0005886">
    <property type="term" value="C:plasma membrane"/>
    <property type="evidence" value="ECO:0007669"/>
    <property type="project" value="UniProtKB-SubCell"/>
</dbReference>
<evidence type="ECO:0000256" key="3">
    <source>
        <dbReference type="ARBA" id="ARBA00022475"/>
    </source>
</evidence>
<dbReference type="InterPro" id="IPR032816">
    <property type="entry name" value="VTT_dom"/>
</dbReference>
<organism evidence="9 10">
    <name type="scientific">Paractinoplanes rishiriensis</name>
    <dbReference type="NCBI Taxonomy" id="1050105"/>
    <lineage>
        <taxon>Bacteria</taxon>
        <taxon>Bacillati</taxon>
        <taxon>Actinomycetota</taxon>
        <taxon>Actinomycetes</taxon>
        <taxon>Micromonosporales</taxon>
        <taxon>Micromonosporaceae</taxon>
        <taxon>Paractinoplanes</taxon>
    </lineage>
</organism>
<dbReference type="PANTHER" id="PTHR42709:SF6">
    <property type="entry name" value="UNDECAPRENYL PHOSPHATE TRANSPORTER A"/>
    <property type="match status" value="1"/>
</dbReference>
<keyword evidence="3" id="KW-1003">Cell membrane</keyword>
<evidence type="ECO:0000313" key="9">
    <source>
        <dbReference type="EMBL" id="GIE99945.1"/>
    </source>
</evidence>
<evidence type="ECO:0000259" key="8">
    <source>
        <dbReference type="Pfam" id="PF09335"/>
    </source>
</evidence>
<feature type="transmembrane region" description="Helical" evidence="7">
    <location>
        <begin position="185"/>
        <end position="206"/>
    </location>
</feature>
<dbReference type="Proteomes" id="UP000636960">
    <property type="component" value="Unassembled WGS sequence"/>
</dbReference>
<dbReference type="RefSeq" id="WP_203787162.1">
    <property type="nucleotide sequence ID" value="NZ_BOMV01000078.1"/>
</dbReference>
<evidence type="ECO:0000256" key="1">
    <source>
        <dbReference type="ARBA" id="ARBA00004651"/>
    </source>
</evidence>
<keyword evidence="6 7" id="KW-0472">Membrane</keyword>
<evidence type="ECO:0000256" key="6">
    <source>
        <dbReference type="ARBA" id="ARBA00023136"/>
    </source>
</evidence>
<dbReference type="PANTHER" id="PTHR42709">
    <property type="entry name" value="ALKALINE PHOSPHATASE LIKE PROTEIN"/>
    <property type="match status" value="1"/>
</dbReference>
<protein>
    <recommendedName>
        <fullName evidence="8">VTT domain-containing protein</fullName>
    </recommendedName>
</protein>
<keyword evidence="4 7" id="KW-0812">Transmembrane</keyword>
<accession>A0A919K393</accession>
<reference evidence="9" key="1">
    <citation type="submission" date="2021-01" db="EMBL/GenBank/DDBJ databases">
        <title>Whole genome shotgun sequence of Actinoplanes rishiriensis NBRC 108556.</title>
        <authorList>
            <person name="Komaki H."/>
            <person name="Tamura T."/>
        </authorList>
    </citation>
    <scope>NUCLEOTIDE SEQUENCE</scope>
    <source>
        <strain evidence="9">NBRC 108556</strain>
    </source>
</reference>
<dbReference type="EMBL" id="BOMV01000078">
    <property type="protein sequence ID" value="GIE99945.1"/>
    <property type="molecule type" value="Genomic_DNA"/>
</dbReference>